<name>A0A914B5P3_PATMI</name>
<feature type="transmembrane region" description="Helical" evidence="6">
    <location>
        <begin position="310"/>
        <end position="331"/>
    </location>
</feature>
<feature type="transmembrane region" description="Helical" evidence="6">
    <location>
        <begin position="352"/>
        <end position="369"/>
    </location>
</feature>
<feature type="transmembrane region" description="Helical" evidence="6">
    <location>
        <begin position="265"/>
        <end position="290"/>
    </location>
</feature>
<evidence type="ECO:0000259" key="7">
    <source>
        <dbReference type="Pfam" id="PF01490"/>
    </source>
</evidence>
<protein>
    <recommendedName>
        <fullName evidence="7">Amino acid transporter transmembrane domain-containing protein</fullName>
    </recommendedName>
</protein>
<dbReference type="GO" id="GO:0016020">
    <property type="term" value="C:membrane"/>
    <property type="evidence" value="ECO:0007669"/>
    <property type="project" value="UniProtKB-SubCell"/>
</dbReference>
<feature type="domain" description="Amino acid transporter transmembrane" evidence="7">
    <location>
        <begin position="42"/>
        <end position="435"/>
    </location>
</feature>
<proteinExistence type="predicted"/>
<evidence type="ECO:0000256" key="1">
    <source>
        <dbReference type="ARBA" id="ARBA00004370"/>
    </source>
</evidence>
<feature type="transmembrane region" description="Helical" evidence="6">
    <location>
        <begin position="131"/>
        <end position="152"/>
    </location>
</feature>
<evidence type="ECO:0000313" key="8">
    <source>
        <dbReference type="EnsemblMetazoa" id="XP_038071561.1"/>
    </source>
</evidence>
<dbReference type="RefSeq" id="XP_038071561.1">
    <property type="nucleotide sequence ID" value="XM_038215633.1"/>
</dbReference>
<dbReference type="Proteomes" id="UP000887568">
    <property type="component" value="Unplaced"/>
</dbReference>
<evidence type="ECO:0000256" key="3">
    <source>
        <dbReference type="ARBA" id="ARBA00022692"/>
    </source>
</evidence>
<feature type="transmembrane region" description="Helical" evidence="6">
    <location>
        <begin position="42"/>
        <end position="64"/>
    </location>
</feature>
<organism evidence="8 9">
    <name type="scientific">Patiria miniata</name>
    <name type="common">Bat star</name>
    <name type="synonym">Asterina miniata</name>
    <dbReference type="NCBI Taxonomy" id="46514"/>
    <lineage>
        <taxon>Eukaryota</taxon>
        <taxon>Metazoa</taxon>
        <taxon>Echinodermata</taxon>
        <taxon>Eleutherozoa</taxon>
        <taxon>Asterozoa</taxon>
        <taxon>Asteroidea</taxon>
        <taxon>Valvatacea</taxon>
        <taxon>Valvatida</taxon>
        <taxon>Asterinidae</taxon>
        <taxon>Patiria</taxon>
    </lineage>
</organism>
<feature type="transmembrane region" description="Helical" evidence="6">
    <location>
        <begin position="70"/>
        <end position="93"/>
    </location>
</feature>
<sequence length="459" mass="49445">MKQRNTEKIELLSAELPPDAAGRRAGDSAADDGQQLPVHRKLGVPIVVFMIIGKVVGGGLIWFPKALSEAGWFGFIVMLIAMATSTFTGVLLARSWLVLMNWFPAKYRDEINRFPYPSIGYETFGDVGRRVTAVLIGLYSFGFSVALYLVAADSLSLFFRLLDVRISLCVWIPVIIAGSAPLLWFGTPKDMVAVGIAMGSTTVLGTLALITGSILDIGEYPDPGPVTPTFASVAGAMGLVMSAFGGQFVIPTLQHDMKSPADMQLSAALGYLGIGTTYVAIGLPTFLIYGNIYEIHGADNVLALLTTKPIQVIIIIMLSSHLIAACVFMNNPTFQDLENYLNIPYDISWKRILLRSAYSALMLFVAASVPSFPVYLSVVGGALAATVNGILPSVLYLKLCSLEPPDGAEPEGPLRWHQTLVICIVITVSLFAAFTSSISGVYNILQNTHNVTLPCYISH</sequence>
<dbReference type="PANTHER" id="PTHR48017">
    <property type="entry name" value="OS05G0424000 PROTEIN-RELATED"/>
    <property type="match status" value="1"/>
</dbReference>
<feature type="transmembrane region" description="Helical" evidence="6">
    <location>
        <begin position="164"/>
        <end position="185"/>
    </location>
</feature>
<evidence type="ECO:0000256" key="6">
    <source>
        <dbReference type="SAM" id="Phobius"/>
    </source>
</evidence>
<keyword evidence="4 6" id="KW-1133">Transmembrane helix</keyword>
<comment type="subcellular location">
    <subcellularLocation>
        <location evidence="1">Membrane</location>
    </subcellularLocation>
</comment>
<keyword evidence="5 6" id="KW-0472">Membrane</keyword>
<dbReference type="OrthoDB" id="655540at2759"/>
<evidence type="ECO:0000256" key="5">
    <source>
        <dbReference type="ARBA" id="ARBA00023136"/>
    </source>
</evidence>
<keyword evidence="9" id="KW-1185">Reference proteome</keyword>
<evidence type="ECO:0000313" key="9">
    <source>
        <dbReference type="Proteomes" id="UP000887568"/>
    </source>
</evidence>
<feature type="transmembrane region" description="Helical" evidence="6">
    <location>
        <begin position="192"/>
        <end position="210"/>
    </location>
</feature>
<dbReference type="GeneID" id="119740363"/>
<dbReference type="OMA" id="LMNWFPA"/>
<evidence type="ECO:0000256" key="2">
    <source>
        <dbReference type="ARBA" id="ARBA00022448"/>
    </source>
</evidence>
<reference evidence="8" key="1">
    <citation type="submission" date="2022-11" db="UniProtKB">
        <authorList>
            <consortium name="EnsemblMetazoa"/>
        </authorList>
    </citation>
    <scope>IDENTIFICATION</scope>
</reference>
<keyword evidence="3 6" id="KW-0812">Transmembrane</keyword>
<dbReference type="EnsemblMetazoa" id="XM_038215633.1">
    <property type="protein sequence ID" value="XP_038071561.1"/>
    <property type="gene ID" value="LOC119740363"/>
</dbReference>
<accession>A0A914B5P3</accession>
<feature type="transmembrane region" description="Helical" evidence="6">
    <location>
        <begin position="420"/>
        <end position="445"/>
    </location>
</feature>
<evidence type="ECO:0000256" key="4">
    <source>
        <dbReference type="ARBA" id="ARBA00022989"/>
    </source>
</evidence>
<keyword evidence="2" id="KW-0813">Transport</keyword>
<dbReference type="AlphaFoldDB" id="A0A914B5P3"/>
<dbReference type="Pfam" id="PF01490">
    <property type="entry name" value="Aa_trans"/>
    <property type="match status" value="1"/>
</dbReference>
<feature type="transmembrane region" description="Helical" evidence="6">
    <location>
        <begin position="230"/>
        <end position="253"/>
    </location>
</feature>
<dbReference type="InterPro" id="IPR013057">
    <property type="entry name" value="AA_transpt_TM"/>
</dbReference>